<dbReference type="Pfam" id="PF00903">
    <property type="entry name" value="Glyoxalase"/>
    <property type="match status" value="1"/>
</dbReference>
<evidence type="ECO:0000313" key="2">
    <source>
        <dbReference type="EMBL" id="WDH83576.1"/>
    </source>
</evidence>
<dbReference type="InterPro" id="IPR004360">
    <property type="entry name" value="Glyas_Fos-R_dOase_dom"/>
</dbReference>
<evidence type="ECO:0000313" key="3">
    <source>
        <dbReference type="EMBL" id="WDI03231.1"/>
    </source>
</evidence>
<evidence type="ECO:0000313" key="4">
    <source>
        <dbReference type="Proteomes" id="UP001220962"/>
    </source>
</evidence>
<dbReference type="InterPro" id="IPR037523">
    <property type="entry name" value="VOC_core"/>
</dbReference>
<gene>
    <name evidence="2" type="ORF">PUW23_04875</name>
    <name evidence="3" type="ORF">PUW25_04400</name>
</gene>
<keyword evidence="5" id="KW-1185">Reference proteome</keyword>
<dbReference type="PANTHER" id="PTHR36503">
    <property type="entry name" value="BLR2520 PROTEIN"/>
    <property type="match status" value="1"/>
</dbReference>
<feature type="domain" description="VOC" evidence="1">
    <location>
        <begin position="4"/>
        <end position="128"/>
    </location>
</feature>
<dbReference type="EMBL" id="CP118101">
    <property type="protein sequence ID" value="WDH83576.1"/>
    <property type="molecule type" value="Genomic_DNA"/>
</dbReference>
<dbReference type="InterPro" id="IPR029068">
    <property type="entry name" value="Glyas_Bleomycin-R_OHBP_Dase"/>
</dbReference>
<dbReference type="Proteomes" id="UP001221519">
    <property type="component" value="Chromosome"/>
</dbReference>
<dbReference type="SUPFAM" id="SSF54593">
    <property type="entry name" value="Glyoxalase/Bleomycin resistance protein/Dihydroxybiphenyl dioxygenase"/>
    <property type="match status" value="1"/>
</dbReference>
<dbReference type="RefSeq" id="WP_047913369.1">
    <property type="nucleotide sequence ID" value="NZ_CP118101.1"/>
</dbReference>
<name>A0AAX3N1I1_9BACL</name>
<dbReference type="Proteomes" id="UP001220962">
    <property type="component" value="Chromosome"/>
</dbReference>
<organism evidence="2 4">
    <name type="scientific">Paenibacillus urinalis</name>
    <dbReference type="NCBI Taxonomy" id="521520"/>
    <lineage>
        <taxon>Bacteria</taxon>
        <taxon>Bacillati</taxon>
        <taxon>Bacillota</taxon>
        <taxon>Bacilli</taxon>
        <taxon>Bacillales</taxon>
        <taxon>Paenibacillaceae</taxon>
        <taxon>Paenibacillus</taxon>
    </lineage>
</organism>
<dbReference type="PANTHER" id="PTHR36503:SF1">
    <property type="entry name" value="BLR2520 PROTEIN"/>
    <property type="match status" value="1"/>
</dbReference>
<dbReference type="EMBL" id="CP118108">
    <property type="protein sequence ID" value="WDI03231.1"/>
    <property type="molecule type" value="Genomic_DNA"/>
</dbReference>
<proteinExistence type="predicted"/>
<dbReference type="PROSITE" id="PS51819">
    <property type="entry name" value="VOC"/>
    <property type="match status" value="1"/>
</dbReference>
<accession>A0AAX3N1I1</accession>
<protein>
    <submittedName>
        <fullName evidence="2">VOC family protein</fullName>
    </submittedName>
</protein>
<sequence>MKPKINIITLAVNDLERSIAFYKEGLGLPTEGLEEGADHIIFDMEDGISLVLFLRSELEELNTSSSLDLGSKVILSHTAENKEEVDFILQSAVEFGGELLPLQPKEYDWGYSGHFKDLDGHIWEIVSFNFLE</sequence>
<evidence type="ECO:0000313" key="5">
    <source>
        <dbReference type="Proteomes" id="UP001221519"/>
    </source>
</evidence>
<dbReference type="Gene3D" id="3.10.180.10">
    <property type="entry name" value="2,3-Dihydroxybiphenyl 1,2-Dioxygenase, domain 1"/>
    <property type="match status" value="1"/>
</dbReference>
<evidence type="ECO:0000259" key="1">
    <source>
        <dbReference type="PROSITE" id="PS51819"/>
    </source>
</evidence>
<dbReference type="AlphaFoldDB" id="A0AAX3N1I1"/>
<reference evidence="2 5" key="1">
    <citation type="submission" date="2023-02" db="EMBL/GenBank/DDBJ databases">
        <title>Pathogen: clinical or host-associated sample.</title>
        <authorList>
            <person name="Hergert J."/>
            <person name="Casey R."/>
            <person name="Wagner J."/>
            <person name="Young E.L."/>
            <person name="Oakeson K.F."/>
        </authorList>
    </citation>
    <scope>NUCLEOTIDE SEQUENCE</scope>
    <source>
        <strain evidence="3 5">2022CK-00829</strain>
        <strain evidence="2">2022CK-00830</strain>
    </source>
</reference>